<sequence>MAMPRKPPWLTPGHRLAHKGSPYLGEEPGNTEKSAGGIATQPRVLPGGFLSAICRDRHMATFASDIDGAICSGRNRQAPPHCGDAPRYHARSTGCSRKAKVWQAEVLSLSPLRFFPPSPFFCTRYVRFPQRPRTDFRDEIRRRTRHPCLPVRGRRRAGPPHPQARAAPWRNPPVVNGRLQRHPLLNAIAVTGVRLHQRPSVACHGSGTARHPGMKPVPSFHLSPKAR</sequence>
<name>A0A286DGZ1_9GAMM</name>
<dbReference type="EMBL" id="OCND01000020">
    <property type="protein sequence ID" value="SOD57918.1"/>
    <property type="molecule type" value="Genomic_DNA"/>
</dbReference>
<accession>A0A286DGZ1</accession>
<dbReference type="AlphaFoldDB" id="A0A286DGZ1"/>
<feature type="region of interest" description="Disordered" evidence="1">
    <location>
        <begin position="202"/>
        <end position="227"/>
    </location>
</feature>
<feature type="region of interest" description="Disordered" evidence="1">
    <location>
        <begin position="1"/>
        <end position="40"/>
    </location>
</feature>
<keyword evidence="3" id="KW-1185">Reference proteome</keyword>
<evidence type="ECO:0000313" key="2">
    <source>
        <dbReference type="EMBL" id="SOD57918.1"/>
    </source>
</evidence>
<gene>
    <name evidence="2" type="ORF">SAMN06296416_1207</name>
</gene>
<feature type="compositionally biased region" description="Pro residues" evidence="1">
    <location>
        <begin position="1"/>
        <end position="10"/>
    </location>
</feature>
<dbReference type="Proteomes" id="UP000219374">
    <property type="component" value="Unassembled WGS sequence"/>
</dbReference>
<protein>
    <submittedName>
        <fullName evidence="2">Uncharacterized protein</fullName>
    </submittedName>
</protein>
<feature type="region of interest" description="Disordered" evidence="1">
    <location>
        <begin position="150"/>
        <end position="173"/>
    </location>
</feature>
<organism evidence="2 3">
    <name type="scientific">Pseudoxanthomonas wuyuanensis</name>
    <dbReference type="NCBI Taxonomy" id="1073196"/>
    <lineage>
        <taxon>Bacteria</taxon>
        <taxon>Pseudomonadati</taxon>
        <taxon>Pseudomonadota</taxon>
        <taxon>Gammaproteobacteria</taxon>
        <taxon>Lysobacterales</taxon>
        <taxon>Lysobacteraceae</taxon>
        <taxon>Pseudoxanthomonas</taxon>
    </lineage>
</organism>
<evidence type="ECO:0000256" key="1">
    <source>
        <dbReference type="SAM" id="MobiDB-lite"/>
    </source>
</evidence>
<evidence type="ECO:0000313" key="3">
    <source>
        <dbReference type="Proteomes" id="UP000219374"/>
    </source>
</evidence>
<reference evidence="2 3" key="1">
    <citation type="submission" date="2017-09" db="EMBL/GenBank/DDBJ databases">
        <authorList>
            <person name="Ehlers B."/>
            <person name="Leendertz F.H."/>
        </authorList>
    </citation>
    <scope>NUCLEOTIDE SEQUENCE [LARGE SCALE GENOMIC DNA]</scope>
    <source>
        <strain evidence="2 3">CGMCC 1.10978</strain>
    </source>
</reference>
<proteinExistence type="predicted"/>